<reference evidence="1 2" key="1">
    <citation type="submission" date="2005-07" db="EMBL/GenBank/DDBJ databases">
        <authorList>
            <person name="Mural R.J."/>
            <person name="Li P.W."/>
            <person name="Adams M.D."/>
            <person name="Amanatides P.G."/>
            <person name="Baden-Tillson H."/>
            <person name="Barnstead M."/>
            <person name="Chin S.H."/>
            <person name="Dew I."/>
            <person name="Evans C.A."/>
            <person name="Ferriera S."/>
            <person name="Flanigan M."/>
            <person name="Fosler C."/>
            <person name="Glodek A."/>
            <person name="Gu Z."/>
            <person name="Holt R.A."/>
            <person name="Jennings D."/>
            <person name="Kraft C.L."/>
            <person name="Lu F."/>
            <person name="Nguyen T."/>
            <person name="Nusskern D.R."/>
            <person name="Pfannkoch C.M."/>
            <person name="Sitter C."/>
            <person name="Sutton G.G."/>
            <person name="Venter J.C."/>
            <person name="Wang Z."/>
            <person name="Woodage T."/>
            <person name="Zheng X.H."/>
            <person name="Zhong F."/>
        </authorList>
    </citation>
    <scope>NUCLEOTIDE SEQUENCE [LARGE SCALE GENOMIC DNA]</scope>
    <source>
        <strain>BN</strain>
        <strain evidence="2">Sprague-Dawley</strain>
    </source>
</reference>
<name>A6HJW3_RAT</name>
<gene>
    <name evidence="1" type="ORF">rCG_34758</name>
</gene>
<protein>
    <submittedName>
        <fullName evidence="1">RCG34758</fullName>
    </submittedName>
</protein>
<evidence type="ECO:0000313" key="1">
    <source>
        <dbReference type="EMBL" id="EDM06318.1"/>
    </source>
</evidence>
<proteinExistence type="predicted"/>
<dbReference type="Proteomes" id="UP000234681">
    <property type="component" value="Chromosome 10"/>
</dbReference>
<evidence type="ECO:0000313" key="2">
    <source>
        <dbReference type="Proteomes" id="UP000234681"/>
    </source>
</evidence>
<accession>A6HJW3</accession>
<dbReference type="AlphaFoldDB" id="A6HJW3"/>
<sequence>MNAVNREALTMDVQMKQRVFIYPSVDAFQRAVQRMTGPFLQGDTRLK</sequence>
<organism evidence="1 2">
    <name type="scientific">Rattus norvegicus</name>
    <name type="common">Rat</name>
    <dbReference type="NCBI Taxonomy" id="10116"/>
    <lineage>
        <taxon>Eukaryota</taxon>
        <taxon>Metazoa</taxon>
        <taxon>Chordata</taxon>
        <taxon>Craniata</taxon>
        <taxon>Vertebrata</taxon>
        <taxon>Euteleostomi</taxon>
        <taxon>Mammalia</taxon>
        <taxon>Eutheria</taxon>
        <taxon>Euarchontoglires</taxon>
        <taxon>Glires</taxon>
        <taxon>Rodentia</taxon>
        <taxon>Myomorpha</taxon>
        <taxon>Muroidea</taxon>
        <taxon>Muridae</taxon>
        <taxon>Murinae</taxon>
        <taxon>Rattus</taxon>
    </lineage>
</organism>
<dbReference type="EMBL" id="CH473948">
    <property type="protein sequence ID" value="EDM06318.1"/>
    <property type="molecule type" value="Genomic_DNA"/>
</dbReference>